<sequence>MAVAVPSVESSFVSGASFVSTATEVPGDEESKEEHFEEWAQAELAAYNEHLELPVAPHVISDALSHYKNAQLHRWALPLGFQLYRLCPLEGGSGYWPKESVIPDLAPGRDPNSGFADGDIEVLTTTRERLRDVSWDLGPVLAKEVPAPHPLLPDWMDKIQKHANEELIEFGVVVAWRYYGTEAWMDRYGHLVPQV</sequence>
<proteinExistence type="predicted"/>
<dbReference type="EMBL" id="JAAOAQ010000252">
    <property type="protein sequence ID" value="KAF5559677.1"/>
    <property type="molecule type" value="Genomic_DNA"/>
</dbReference>
<keyword evidence="2" id="KW-1185">Reference proteome</keyword>
<name>A0A8H5JQD0_9HYPO</name>
<dbReference type="Proteomes" id="UP000582016">
    <property type="component" value="Unassembled WGS sequence"/>
</dbReference>
<gene>
    <name evidence="1" type="ORF">FPHYL_6989</name>
</gene>
<dbReference type="OrthoDB" id="5092239at2759"/>
<comment type="caution">
    <text evidence="1">The sequence shown here is derived from an EMBL/GenBank/DDBJ whole genome shotgun (WGS) entry which is preliminary data.</text>
</comment>
<dbReference type="AlphaFoldDB" id="A0A8H5JQD0"/>
<protein>
    <submittedName>
        <fullName evidence="1">Uncharacterized protein</fullName>
    </submittedName>
</protein>
<organism evidence="1 2">
    <name type="scientific">Fusarium phyllophilum</name>
    <dbReference type="NCBI Taxonomy" id="47803"/>
    <lineage>
        <taxon>Eukaryota</taxon>
        <taxon>Fungi</taxon>
        <taxon>Dikarya</taxon>
        <taxon>Ascomycota</taxon>
        <taxon>Pezizomycotina</taxon>
        <taxon>Sordariomycetes</taxon>
        <taxon>Hypocreomycetidae</taxon>
        <taxon>Hypocreales</taxon>
        <taxon>Nectriaceae</taxon>
        <taxon>Fusarium</taxon>
        <taxon>Fusarium fujikuroi species complex</taxon>
    </lineage>
</organism>
<accession>A0A8H5JQD0</accession>
<evidence type="ECO:0000313" key="1">
    <source>
        <dbReference type="EMBL" id="KAF5559677.1"/>
    </source>
</evidence>
<evidence type="ECO:0000313" key="2">
    <source>
        <dbReference type="Proteomes" id="UP000582016"/>
    </source>
</evidence>
<reference evidence="1 2" key="1">
    <citation type="submission" date="2020-05" db="EMBL/GenBank/DDBJ databases">
        <title>Identification and distribution of gene clusters putatively required for synthesis of sphingolipid metabolism inhibitors in phylogenetically diverse species of the filamentous fungus Fusarium.</title>
        <authorList>
            <person name="Kim H.-S."/>
            <person name="Busman M."/>
            <person name="Brown D.W."/>
            <person name="Divon H."/>
            <person name="Uhlig S."/>
            <person name="Proctor R.H."/>
        </authorList>
    </citation>
    <scope>NUCLEOTIDE SEQUENCE [LARGE SCALE GENOMIC DNA]</scope>
    <source>
        <strain evidence="1 2">NRRL 13617</strain>
    </source>
</reference>